<evidence type="ECO:0000313" key="1">
    <source>
        <dbReference type="EMBL" id="PON83185.1"/>
    </source>
</evidence>
<accession>A0A2P5ECB6</accession>
<dbReference type="InParanoid" id="A0A2P5ECB6"/>
<organism evidence="1 2">
    <name type="scientific">Trema orientale</name>
    <name type="common">Charcoal tree</name>
    <name type="synonym">Celtis orientalis</name>
    <dbReference type="NCBI Taxonomy" id="63057"/>
    <lineage>
        <taxon>Eukaryota</taxon>
        <taxon>Viridiplantae</taxon>
        <taxon>Streptophyta</taxon>
        <taxon>Embryophyta</taxon>
        <taxon>Tracheophyta</taxon>
        <taxon>Spermatophyta</taxon>
        <taxon>Magnoliopsida</taxon>
        <taxon>eudicotyledons</taxon>
        <taxon>Gunneridae</taxon>
        <taxon>Pentapetalae</taxon>
        <taxon>rosids</taxon>
        <taxon>fabids</taxon>
        <taxon>Rosales</taxon>
        <taxon>Cannabaceae</taxon>
        <taxon>Trema</taxon>
    </lineage>
</organism>
<gene>
    <name evidence="1" type="ORF">TorRG33x02_210190</name>
</gene>
<keyword evidence="2" id="KW-1185">Reference proteome</keyword>
<name>A0A2P5ECB6_TREOI</name>
<dbReference type="EMBL" id="JXTC01000182">
    <property type="protein sequence ID" value="PON83185.1"/>
    <property type="molecule type" value="Genomic_DNA"/>
</dbReference>
<dbReference type="AlphaFoldDB" id="A0A2P5ECB6"/>
<proteinExistence type="predicted"/>
<reference evidence="2" key="1">
    <citation type="submission" date="2016-06" db="EMBL/GenBank/DDBJ databases">
        <title>Parallel loss of symbiosis genes in relatives of nitrogen-fixing non-legume Parasponia.</title>
        <authorList>
            <person name="Van Velzen R."/>
            <person name="Holmer R."/>
            <person name="Bu F."/>
            <person name="Rutten L."/>
            <person name="Van Zeijl A."/>
            <person name="Liu W."/>
            <person name="Santuari L."/>
            <person name="Cao Q."/>
            <person name="Sharma T."/>
            <person name="Shen D."/>
            <person name="Roswanjaya Y."/>
            <person name="Wardhani T."/>
            <person name="Kalhor M.S."/>
            <person name="Jansen J."/>
            <person name="Van den Hoogen J."/>
            <person name="Gungor B."/>
            <person name="Hartog M."/>
            <person name="Hontelez J."/>
            <person name="Verver J."/>
            <person name="Yang W.-C."/>
            <person name="Schijlen E."/>
            <person name="Repin R."/>
            <person name="Schilthuizen M."/>
            <person name="Schranz E."/>
            <person name="Heidstra R."/>
            <person name="Miyata K."/>
            <person name="Fedorova E."/>
            <person name="Kohlen W."/>
            <person name="Bisseling T."/>
            <person name="Smit S."/>
            <person name="Geurts R."/>
        </authorList>
    </citation>
    <scope>NUCLEOTIDE SEQUENCE [LARGE SCALE GENOMIC DNA]</scope>
    <source>
        <strain evidence="2">cv. RG33-2</strain>
    </source>
</reference>
<evidence type="ECO:0000313" key="2">
    <source>
        <dbReference type="Proteomes" id="UP000237000"/>
    </source>
</evidence>
<dbReference type="Proteomes" id="UP000237000">
    <property type="component" value="Unassembled WGS sequence"/>
</dbReference>
<sequence length="152" mass="17776">MSKGVQQVLRFQFRKRLVLHHFSYGLIFLVIENIQYHREDVEPKNASNIEELLCQTRIITIDKFLIDDDEFKDDMLEEYNDEKIDLRSCNSSNEQDELLFDEDNQNLCLVQGVPLLSSTGPVGNSGSSSDRLYPKRKRIREESYGIIMDKEL</sequence>
<protein>
    <submittedName>
        <fullName evidence="1">Uncharacterized protein</fullName>
    </submittedName>
</protein>
<comment type="caution">
    <text evidence="1">The sequence shown here is derived from an EMBL/GenBank/DDBJ whole genome shotgun (WGS) entry which is preliminary data.</text>
</comment>